<reference evidence="1 2" key="1">
    <citation type="journal article" date="2019" name="Int. J. Syst. Evol. Microbiol.">
        <title>The Global Catalogue of Microorganisms (GCM) 10K type strain sequencing project: providing services to taxonomists for standard genome sequencing and annotation.</title>
        <authorList>
            <consortium name="The Broad Institute Genomics Platform"/>
            <consortium name="The Broad Institute Genome Sequencing Center for Infectious Disease"/>
            <person name="Wu L."/>
            <person name="Ma J."/>
        </authorList>
    </citation>
    <scope>NUCLEOTIDE SEQUENCE [LARGE SCALE GENOMIC DNA]</scope>
    <source>
        <strain evidence="1 2">JCM 14588</strain>
    </source>
</reference>
<name>A0ABN2C3T1_9MICO</name>
<sequence>MGTPGSPHERQVGDLRSRLTDEMEKRGYVGLSVDLVSRLNTHRRTHKGHVMQIRISPCIPARLRQREAEMLQTLEAQGWSLTNKQQARRPLGRAIETVVVEGQIIALPWDRPDIRVEEPPTRSRPGGPTYRTAYAEASKTEWFPTVVSLLATVVANIIPAPTATSGTLWTLSLLPSTGHTRIERRLVTLNAGGLEILRVHEFVLHSGERDYLAVLNLALPGNDAEWQSLTDQVGRSAGAVFPTHYSSVGTVLALETTMEDIEAVVAVDGPIRDLAYRLVVGRMRAGNTALSPWGMREQ</sequence>
<gene>
    <name evidence="1" type="ORF">GCM10009762_24780</name>
</gene>
<evidence type="ECO:0000313" key="2">
    <source>
        <dbReference type="Proteomes" id="UP001501288"/>
    </source>
</evidence>
<dbReference type="Proteomes" id="UP001501288">
    <property type="component" value="Unassembled WGS sequence"/>
</dbReference>
<dbReference type="EMBL" id="BAAANV010000052">
    <property type="protein sequence ID" value="GAA1550737.1"/>
    <property type="molecule type" value="Genomic_DNA"/>
</dbReference>
<evidence type="ECO:0000313" key="1">
    <source>
        <dbReference type="EMBL" id="GAA1550737.1"/>
    </source>
</evidence>
<keyword evidence="2" id="KW-1185">Reference proteome</keyword>
<organism evidence="1 2">
    <name type="scientific">Dermacoccus barathri</name>
    <dbReference type="NCBI Taxonomy" id="322601"/>
    <lineage>
        <taxon>Bacteria</taxon>
        <taxon>Bacillati</taxon>
        <taxon>Actinomycetota</taxon>
        <taxon>Actinomycetes</taxon>
        <taxon>Micrococcales</taxon>
        <taxon>Dermacoccaceae</taxon>
        <taxon>Dermacoccus</taxon>
    </lineage>
</organism>
<proteinExistence type="predicted"/>
<accession>A0ABN2C3T1</accession>
<comment type="caution">
    <text evidence="1">The sequence shown here is derived from an EMBL/GenBank/DDBJ whole genome shotgun (WGS) entry which is preliminary data.</text>
</comment>
<protein>
    <submittedName>
        <fullName evidence="1">Uncharacterized protein</fullName>
    </submittedName>
</protein>